<dbReference type="Proteomes" id="UP001501599">
    <property type="component" value="Unassembled WGS sequence"/>
</dbReference>
<accession>A0ABP5M8I8</accession>
<organism evidence="3 4">
    <name type="scientific">Agrococcus versicolor</name>
    <dbReference type="NCBI Taxonomy" id="501482"/>
    <lineage>
        <taxon>Bacteria</taxon>
        <taxon>Bacillati</taxon>
        <taxon>Actinomycetota</taxon>
        <taxon>Actinomycetes</taxon>
        <taxon>Micrococcales</taxon>
        <taxon>Microbacteriaceae</taxon>
        <taxon>Agrococcus</taxon>
    </lineage>
</organism>
<sequence>MTRPRRSVPSVDGMGRTKAGDGRLLQPMRHVQWLWKTQLGIDHAGSRWVVESNHGDGEERIDLYRDAIHVAKATSPARFAVPDGRIEARITMGQVRRARLVTPAGTVRMDPEPGTAEHGRARLAERFPVASAVVAAVSLAVVLAAAVLELPQLVQTITHVEVVETWLGWSFDSPVRLPAWANVAVVVAAAAASAERGLRFRHIPGLDE</sequence>
<keyword evidence="2" id="KW-0812">Transmembrane</keyword>
<name>A0ABP5M8I8_9MICO</name>
<keyword evidence="2" id="KW-0472">Membrane</keyword>
<protein>
    <submittedName>
        <fullName evidence="3">Uncharacterized protein</fullName>
    </submittedName>
</protein>
<evidence type="ECO:0000256" key="1">
    <source>
        <dbReference type="SAM" id="MobiDB-lite"/>
    </source>
</evidence>
<feature type="region of interest" description="Disordered" evidence="1">
    <location>
        <begin position="1"/>
        <end position="21"/>
    </location>
</feature>
<comment type="caution">
    <text evidence="3">The sequence shown here is derived from an EMBL/GenBank/DDBJ whole genome shotgun (WGS) entry which is preliminary data.</text>
</comment>
<reference evidence="4" key="1">
    <citation type="journal article" date="2019" name="Int. J. Syst. Evol. Microbiol.">
        <title>The Global Catalogue of Microorganisms (GCM) 10K type strain sequencing project: providing services to taxonomists for standard genome sequencing and annotation.</title>
        <authorList>
            <consortium name="The Broad Institute Genomics Platform"/>
            <consortium name="The Broad Institute Genome Sequencing Center for Infectious Disease"/>
            <person name="Wu L."/>
            <person name="Ma J."/>
        </authorList>
    </citation>
    <scope>NUCLEOTIDE SEQUENCE [LARGE SCALE GENOMIC DNA]</scope>
    <source>
        <strain evidence="4">JCM 16026</strain>
    </source>
</reference>
<dbReference type="EMBL" id="BAAAQT010000001">
    <property type="protein sequence ID" value="GAA2170480.1"/>
    <property type="molecule type" value="Genomic_DNA"/>
</dbReference>
<gene>
    <name evidence="3" type="ORF">GCM10009846_01030</name>
</gene>
<evidence type="ECO:0000313" key="4">
    <source>
        <dbReference type="Proteomes" id="UP001501599"/>
    </source>
</evidence>
<feature type="transmembrane region" description="Helical" evidence="2">
    <location>
        <begin position="127"/>
        <end position="148"/>
    </location>
</feature>
<evidence type="ECO:0000256" key="2">
    <source>
        <dbReference type="SAM" id="Phobius"/>
    </source>
</evidence>
<proteinExistence type="predicted"/>
<keyword evidence="2" id="KW-1133">Transmembrane helix</keyword>
<evidence type="ECO:0000313" key="3">
    <source>
        <dbReference type="EMBL" id="GAA2170480.1"/>
    </source>
</evidence>
<keyword evidence="4" id="KW-1185">Reference proteome</keyword>